<evidence type="ECO:0000313" key="3">
    <source>
        <dbReference type="Proteomes" id="UP001054945"/>
    </source>
</evidence>
<accession>A0AAV4US15</accession>
<dbReference type="EMBL" id="BPLR01013334">
    <property type="protein sequence ID" value="GIY60518.1"/>
    <property type="molecule type" value="Genomic_DNA"/>
</dbReference>
<dbReference type="AlphaFoldDB" id="A0AAV4US15"/>
<evidence type="ECO:0000313" key="2">
    <source>
        <dbReference type="EMBL" id="GIY60518.1"/>
    </source>
</evidence>
<feature type="region of interest" description="Disordered" evidence="1">
    <location>
        <begin position="152"/>
        <end position="189"/>
    </location>
</feature>
<sequence>MKCLIRRYVTTQQRKAEETGVTEDDVNEVKQAVTSFRSELFEILRTNGMKGVNSASEVQERRLLKDFNIDLVETVVEAFMKDTERKNKFSLIRRLTAGKRECKRKKVERYCRSSQVQTESKSDELMQHWVAVERAAKKNKYDGTNSIASIEEEIPGTFSTGNTPRKFSPSGRSTRSTRRPSADDPNRLQTHAVLNIQENTIIDLESKNISQSHQESKGESSTKSSEGDKKGSNVKGLVAAFDSNLLQDDTPTQSPRRHSAPPTDGSDGRDLSRYLSQRRNAKPFTEFDESVGWL</sequence>
<organism evidence="2 3">
    <name type="scientific">Caerostris extrusa</name>
    <name type="common">Bark spider</name>
    <name type="synonym">Caerostris bankana</name>
    <dbReference type="NCBI Taxonomy" id="172846"/>
    <lineage>
        <taxon>Eukaryota</taxon>
        <taxon>Metazoa</taxon>
        <taxon>Ecdysozoa</taxon>
        <taxon>Arthropoda</taxon>
        <taxon>Chelicerata</taxon>
        <taxon>Arachnida</taxon>
        <taxon>Araneae</taxon>
        <taxon>Araneomorphae</taxon>
        <taxon>Entelegynae</taxon>
        <taxon>Araneoidea</taxon>
        <taxon>Araneidae</taxon>
        <taxon>Caerostris</taxon>
    </lineage>
</organism>
<proteinExistence type="predicted"/>
<comment type="caution">
    <text evidence="2">The sequence shown here is derived from an EMBL/GenBank/DDBJ whole genome shotgun (WGS) entry which is preliminary data.</text>
</comment>
<feature type="compositionally biased region" description="Basic and acidic residues" evidence="1">
    <location>
        <begin position="214"/>
        <end position="231"/>
    </location>
</feature>
<gene>
    <name evidence="2" type="primary">Trpgamma_5</name>
    <name evidence="2" type="ORF">CEXT_491881</name>
</gene>
<reference evidence="2 3" key="1">
    <citation type="submission" date="2021-06" db="EMBL/GenBank/DDBJ databases">
        <title>Caerostris extrusa draft genome.</title>
        <authorList>
            <person name="Kono N."/>
            <person name="Arakawa K."/>
        </authorList>
    </citation>
    <scope>NUCLEOTIDE SEQUENCE [LARGE SCALE GENOMIC DNA]</scope>
</reference>
<protein>
    <submittedName>
        <fullName evidence="2">Transient receptor potential-gamma protein</fullName>
    </submittedName>
</protein>
<keyword evidence="2" id="KW-0675">Receptor</keyword>
<feature type="compositionally biased region" description="Polar residues" evidence="1">
    <location>
        <begin position="244"/>
        <end position="254"/>
    </location>
</feature>
<name>A0AAV4US15_CAEEX</name>
<dbReference type="Proteomes" id="UP001054945">
    <property type="component" value="Unassembled WGS sequence"/>
</dbReference>
<evidence type="ECO:0000256" key="1">
    <source>
        <dbReference type="SAM" id="MobiDB-lite"/>
    </source>
</evidence>
<keyword evidence="3" id="KW-1185">Reference proteome</keyword>
<feature type="region of interest" description="Disordered" evidence="1">
    <location>
        <begin position="207"/>
        <end position="294"/>
    </location>
</feature>